<dbReference type="Gene3D" id="3.30.70.1250">
    <property type="entry name" value="Phosphopentomutase"/>
    <property type="match status" value="1"/>
</dbReference>
<protein>
    <recommendedName>
        <fullName evidence="6 7">Phosphopentomutase</fullName>
        <ecNumber evidence="6 7">5.4.2.7</ecNumber>
    </recommendedName>
    <alternativeName>
        <fullName evidence="6">Phosphodeoxyribomutase</fullName>
    </alternativeName>
</protein>
<dbReference type="GO" id="GO:0030145">
    <property type="term" value="F:manganese ion binding"/>
    <property type="evidence" value="ECO:0007669"/>
    <property type="project" value="UniProtKB-UniRule"/>
</dbReference>
<dbReference type="EC" id="5.4.2.7" evidence="6 7"/>
<dbReference type="PIRSF" id="PIRSF001491">
    <property type="entry name" value="Ppentomutase"/>
    <property type="match status" value="1"/>
</dbReference>
<evidence type="ECO:0000256" key="5">
    <source>
        <dbReference type="ARBA" id="ARBA00023235"/>
    </source>
</evidence>
<comment type="cofactor">
    <cofactor evidence="6">
        <name>Mn(2+)</name>
        <dbReference type="ChEBI" id="CHEBI:29035"/>
    </cofactor>
    <text evidence="6">Binds 2 manganese ions.</text>
</comment>
<comment type="catalytic activity">
    <reaction evidence="6">
        <text>2-deoxy-alpha-D-ribose 1-phosphate = 2-deoxy-D-ribose 5-phosphate</text>
        <dbReference type="Rhea" id="RHEA:27658"/>
        <dbReference type="ChEBI" id="CHEBI:57259"/>
        <dbReference type="ChEBI" id="CHEBI:62877"/>
        <dbReference type="EC" id="5.4.2.7"/>
    </reaction>
</comment>
<accession>A0A9D1M4F9</accession>
<dbReference type="GO" id="GO:0043094">
    <property type="term" value="P:metabolic compound salvage"/>
    <property type="evidence" value="ECO:0007669"/>
    <property type="project" value="UniProtKB-UniRule"/>
</dbReference>
<comment type="caution">
    <text evidence="9">The sequence shown here is derived from an EMBL/GenBank/DDBJ whole genome shotgun (WGS) entry which is preliminary data.</text>
</comment>
<dbReference type="EMBL" id="DVNC01000032">
    <property type="protein sequence ID" value="HIU53424.1"/>
    <property type="molecule type" value="Genomic_DNA"/>
</dbReference>
<dbReference type="GO" id="GO:0005829">
    <property type="term" value="C:cytosol"/>
    <property type="evidence" value="ECO:0007669"/>
    <property type="project" value="TreeGrafter"/>
</dbReference>
<dbReference type="GO" id="GO:0000287">
    <property type="term" value="F:magnesium ion binding"/>
    <property type="evidence" value="ECO:0007669"/>
    <property type="project" value="UniProtKB-UniRule"/>
</dbReference>
<dbReference type="SUPFAM" id="SSF143856">
    <property type="entry name" value="DeoB insert domain-like"/>
    <property type="match status" value="1"/>
</dbReference>
<dbReference type="Pfam" id="PF01676">
    <property type="entry name" value="Metalloenzyme"/>
    <property type="match status" value="1"/>
</dbReference>
<proteinExistence type="inferred from homology"/>
<evidence type="ECO:0000256" key="1">
    <source>
        <dbReference type="ARBA" id="ARBA00010373"/>
    </source>
</evidence>
<feature type="domain" description="Metalloenzyme" evidence="8">
    <location>
        <begin position="3"/>
        <end position="388"/>
    </location>
</feature>
<evidence type="ECO:0000256" key="3">
    <source>
        <dbReference type="ARBA" id="ARBA00022723"/>
    </source>
</evidence>
<keyword evidence="5 6" id="KW-0413">Isomerase</keyword>
<keyword evidence="2 6" id="KW-0963">Cytoplasm</keyword>
<comment type="similarity">
    <text evidence="1 6">Belongs to the phosphopentomutase family.</text>
</comment>
<dbReference type="NCBIfam" id="TIGR01696">
    <property type="entry name" value="deoB"/>
    <property type="match status" value="1"/>
</dbReference>
<dbReference type="InterPro" id="IPR010045">
    <property type="entry name" value="DeoB"/>
</dbReference>
<dbReference type="Proteomes" id="UP000824107">
    <property type="component" value="Unassembled WGS sequence"/>
</dbReference>
<evidence type="ECO:0000259" key="8">
    <source>
        <dbReference type="Pfam" id="PF01676"/>
    </source>
</evidence>
<comment type="subcellular location">
    <subcellularLocation>
        <location evidence="6">Cytoplasm</location>
    </subcellularLocation>
</comment>
<dbReference type="NCBIfam" id="NF003766">
    <property type="entry name" value="PRK05362.1"/>
    <property type="match status" value="1"/>
</dbReference>
<reference evidence="9" key="1">
    <citation type="submission" date="2020-10" db="EMBL/GenBank/DDBJ databases">
        <authorList>
            <person name="Gilroy R."/>
        </authorList>
    </citation>
    <scope>NUCLEOTIDE SEQUENCE</scope>
    <source>
        <strain evidence="9">ChiW3-316</strain>
    </source>
</reference>
<dbReference type="GO" id="GO:0006018">
    <property type="term" value="P:2-deoxyribose 1-phosphate catabolic process"/>
    <property type="evidence" value="ECO:0007669"/>
    <property type="project" value="UniProtKB-UniRule"/>
</dbReference>
<evidence type="ECO:0000256" key="7">
    <source>
        <dbReference type="NCBIfam" id="TIGR01696"/>
    </source>
</evidence>
<gene>
    <name evidence="6" type="primary">deoB</name>
    <name evidence="9" type="ORF">IAD20_05030</name>
</gene>
<evidence type="ECO:0000256" key="2">
    <source>
        <dbReference type="ARBA" id="ARBA00022490"/>
    </source>
</evidence>
<name>A0A9D1M4F9_9PROT</name>
<keyword evidence="4 6" id="KW-0464">Manganese</keyword>
<dbReference type="CDD" id="cd16009">
    <property type="entry name" value="PPM"/>
    <property type="match status" value="1"/>
</dbReference>
<dbReference type="GO" id="GO:0008973">
    <property type="term" value="F:phosphopentomutase activity"/>
    <property type="evidence" value="ECO:0007669"/>
    <property type="project" value="UniProtKB-UniRule"/>
</dbReference>
<evidence type="ECO:0000313" key="10">
    <source>
        <dbReference type="Proteomes" id="UP000824107"/>
    </source>
</evidence>
<feature type="binding site" evidence="6">
    <location>
        <position position="10"/>
    </location>
    <ligand>
        <name>Mn(2+)</name>
        <dbReference type="ChEBI" id="CHEBI:29035"/>
        <label>1</label>
    </ligand>
</feature>
<dbReference type="InterPro" id="IPR017850">
    <property type="entry name" value="Alkaline_phosphatase_core_sf"/>
</dbReference>
<dbReference type="GO" id="GO:0009117">
    <property type="term" value="P:nucleotide metabolic process"/>
    <property type="evidence" value="ECO:0007669"/>
    <property type="project" value="UniProtKB-UniRule"/>
</dbReference>
<dbReference type="Gene3D" id="3.40.720.10">
    <property type="entry name" value="Alkaline Phosphatase, subunit A"/>
    <property type="match status" value="1"/>
</dbReference>
<feature type="binding site" evidence="6">
    <location>
        <position position="337"/>
    </location>
    <ligand>
        <name>Mn(2+)</name>
        <dbReference type="ChEBI" id="CHEBI:29035"/>
        <label>1</label>
    </ligand>
</feature>
<dbReference type="SUPFAM" id="SSF53649">
    <property type="entry name" value="Alkaline phosphatase-like"/>
    <property type="match status" value="1"/>
</dbReference>
<dbReference type="InterPro" id="IPR024052">
    <property type="entry name" value="Phosphopentomutase_DeoB_cap_sf"/>
</dbReference>
<feature type="binding site" evidence="6">
    <location>
        <position position="296"/>
    </location>
    <ligand>
        <name>Mn(2+)</name>
        <dbReference type="ChEBI" id="CHEBI:29035"/>
        <label>2</label>
    </ligand>
</feature>
<feature type="binding site" evidence="6">
    <location>
        <position position="338"/>
    </location>
    <ligand>
        <name>Mn(2+)</name>
        <dbReference type="ChEBI" id="CHEBI:29035"/>
        <label>1</label>
    </ligand>
</feature>
<comment type="catalytic activity">
    <reaction evidence="6">
        <text>alpha-D-ribose 1-phosphate = D-ribose 5-phosphate</text>
        <dbReference type="Rhea" id="RHEA:18793"/>
        <dbReference type="ChEBI" id="CHEBI:57720"/>
        <dbReference type="ChEBI" id="CHEBI:78346"/>
        <dbReference type="EC" id="5.4.2.7"/>
    </reaction>
</comment>
<dbReference type="PANTHER" id="PTHR21110:SF0">
    <property type="entry name" value="PHOSPHOPENTOMUTASE"/>
    <property type="match status" value="1"/>
</dbReference>
<organism evidence="9 10">
    <name type="scientific">Candidatus Scatocola faecipullorum</name>
    <dbReference type="NCBI Taxonomy" id="2840917"/>
    <lineage>
        <taxon>Bacteria</taxon>
        <taxon>Pseudomonadati</taxon>
        <taxon>Pseudomonadota</taxon>
        <taxon>Alphaproteobacteria</taxon>
        <taxon>Rhodospirillales</taxon>
        <taxon>Rhodospirillaceae</taxon>
        <taxon>Rhodospirillaceae incertae sedis</taxon>
        <taxon>Candidatus Scatocola</taxon>
    </lineage>
</organism>
<dbReference type="InterPro" id="IPR006124">
    <property type="entry name" value="Metalloenzyme"/>
</dbReference>
<feature type="binding site" evidence="6">
    <location>
        <position position="301"/>
    </location>
    <ligand>
        <name>Mn(2+)</name>
        <dbReference type="ChEBI" id="CHEBI:29035"/>
        <label>2</label>
    </ligand>
</feature>
<feature type="binding site" evidence="6">
    <location>
        <position position="349"/>
    </location>
    <ligand>
        <name>Mn(2+)</name>
        <dbReference type="ChEBI" id="CHEBI:29035"/>
        <label>2</label>
    </ligand>
</feature>
<comment type="function">
    <text evidence="6">Isomerase that catalyzes the conversion of deoxy-ribose 1-phosphate (dRib-1-P) and ribose 1-phosphate (Rib-1-P) to deoxy-ribose 5-phosphate (dRib-5-P) and ribose 5-phosphate (Rib-5-P), respectively.</text>
</comment>
<reference evidence="9" key="2">
    <citation type="journal article" date="2021" name="PeerJ">
        <title>Extensive microbial diversity within the chicken gut microbiome revealed by metagenomics and culture.</title>
        <authorList>
            <person name="Gilroy R."/>
            <person name="Ravi A."/>
            <person name="Getino M."/>
            <person name="Pursley I."/>
            <person name="Horton D.L."/>
            <person name="Alikhan N.F."/>
            <person name="Baker D."/>
            <person name="Gharbi K."/>
            <person name="Hall N."/>
            <person name="Watson M."/>
            <person name="Adriaenssens E.M."/>
            <person name="Foster-Nyarko E."/>
            <person name="Jarju S."/>
            <person name="Secka A."/>
            <person name="Antonio M."/>
            <person name="Oren A."/>
            <person name="Chaudhuri R.R."/>
            <person name="La Ragione R."/>
            <person name="Hildebrand F."/>
            <person name="Pallen M.J."/>
        </authorList>
    </citation>
    <scope>NUCLEOTIDE SEQUENCE</scope>
    <source>
        <strain evidence="9">ChiW3-316</strain>
    </source>
</reference>
<sequence>MARVFIFMMDSFGIGGAPDAAAFGDEGAATFEHIAAAYPNLNIPNLLSLGLAKAAHEASGLNINLSPVSAQALNLPAAYGHMKEISRDKDTVSGHWEMAGLPNLQGWGHFKPDCPSFPQELIEQICRDAELDGILGNKAASGTVIIQELGEEHLQTGRPICYTSADSCFQIAAHEKHFGLEKLYRLCEIAYKHVQPYRIGRVIARPFIGEKSGEFTRTTRRRDYAAQPFGDTLLDKALAAGRKVYAVGAINDIYAHRGISNPVHATELPGLWDATLKAMTEAPDGSLVFTNFEDFDMYYGHRRNVEGYARALEYFDSRLPDILPCLKQDDVCFITADHGNDPSYKGTDHTREQVPVLMFGRGIRPRSLGQRETYADLGQTAADILQLPPLAAGISFR</sequence>
<keyword evidence="3 6" id="KW-0479">Metal-binding</keyword>
<dbReference type="PANTHER" id="PTHR21110">
    <property type="entry name" value="PHOSPHOPENTOMUTASE"/>
    <property type="match status" value="1"/>
</dbReference>
<dbReference type="FunFam" id="3.30.70.1250:FF:000001">
    <property type="entry name" value="Phosphopentomutase"/>
    <property type="match status" value="1"/>
</dbReference>
<dbReference type="HAMAP" id="MF_00740">
    <property type="entry name" value="Phosphopentomut"/>
    <property type="match status" value="1"/>
</dbReference>
<comment type="pathway">
    <text evidence="6">Carbohydrate degradation; 2-deoxy-D-ribose 1-phosphate degradation; D-glyceraldehyde 3-phosphate and acetaldehyde from 2-deoxy-alpha-D-ribose 1-phosphate: step 1/2.</text>
</comment>
<dbReference type="AlphaFoldDB" id="A0A9D1M4F9"/>
<evidence type="ECO:0000256" key="4">
    <source>
        <dbReference type="ARBA" id="ARBA00023211"/>
    </source>
</evidence>
<evidence type="ECO:0000256" key="6">
    <source>
        <dbReference type="HAMAP-Rule" id="MF_00740"/>
    </source>
</evidence>
<evidence type="ECO:0000313" key="9">
    <source>
        <dbReference type="EMBL" id="HIU53424.1"/>
    </source>
</evidence>